<reference evidence="2 3" key="1">
    <citation type="journal article" date="2010" name="DNA Res.">
        <title>Genome sequence of Kitasatospora setae NBRC 14216T: an evolutionary snapshot of the family Streptomycetaceae.</title>
        <authorList>
            <person name="Ichikawa N."/>
            <person name="Oguchi A."/>
            <person name="Ikeda H."/>
            <person name="Ishikawa J."/>
            <person name="Kitani S."/>
            <person name="Watanabe Y."/>
            <person name="Nakamura S."/>
            <person name="Katano Y."/>
            <person name="Kishi E."/>
            <person name="Sasagawa M."/>
            <person name="Ankai A."/>
            <person name="Fukui S."/>
            <person name="Hashimoto Y."/>
            <person name="Kamata S."/>
            <person name="Otoguro M."/>
            <person name="Tanikawa S."/>
            <person name="Nihira T."/>
            <person name="Horinouchi S."/>
            <person name="Ohnishi Y."/>
            <person name="Hayakawa M."/>
            <person name="Kuzuyama T."/>
            <person name="Arisawa A."/>
            <person name="Nomoto F."/>
            <person name="Miura H."/>
            <person name="Takahashi Y."/>
            <person name="Fujita N."/>
        </authorList>
    </citation>
    <scope>NUCLEOTIDE SEQUENCE [LARGE SCALE GENOMIC DNA]</scope>
    <source>
        <strain evidence="3">ATCC 33774 / DSM 43861 / JCM 3304 / KCC A-0304 / NBRC 14216 / KM-6054</strain>
    </source>
</reference>
<dbReference type="EMBL" id="AP010968">
    <property type="protein sequence ID" value="BAJ30406.1"/>
    <property type="molecule type" value="Genomic_DNA"/>
</dbReference>
<evidence type="ECO:0000259" key="1">
    <source>
        <dbReference type="Pfam" id="PF05685"/>
    </source>
</evidence>
<dbReference type="InterPro" id="IPR011335">
    <property type="entry name" value="Restrct_endonuc-II-like"/>
</dbReference>
<dbReference type="eggNOG" id="COG4636">
    <property type="taxonomic scope" value="Bacteria"/>
</dbReference>
<name>E4NFX6_KITSK</name>
<dbReference type="STRING" id="452652.KSE_46250"/>
<dbReference type="HOGENOM" id="CLU_076312_4_0_11"/>
<proteinExistence type="predicted"/>
<dbReference type="KEGG" id="ksk:KSE_46250"/>
<dbReference type="InterPro" id="IPR008538">
    <property type="entry name" value="Uma2"/>
</dbReference>
<keyword evidence="3" id="KW-1185">Reference proteome</keyword>
<sequence>MWSKWMNAPARGWTGEEIGDTEFPFSWELVDGLVTPVPLHDWWHDRVRDSLNAAVRPQAVEPVSVIGPTTLVFDPCNWVRPDMVVYDASGLDVRTTVTLPLRSVLLTVEVVVPATRSTDRFRKPAQYAGGGVPSYWRVERGDDDVPVVHEFRLDPEQGVHLPVAVHEGSLRTELPFPVEIDLKRLVRR</sequence>
<dbReference type="PANTHER" id="PTHR35400">
    <property type="entry name" value="SLR1083 PROTEIN"/>
    <property type="match status" value="1"/>
</dbReference>
<feature type="domain" description="Putative restriction endonuclease" evidence="1">
    <location>
        <begin position="26"/>
        <end position="179"/>
    </location>
</feature>
<dbReference type="Gene3D" id="3.90.1570.10">
    <property type="entry name" value="tt1808, chain A"/>
    <property type="match status" value="1"/>
</dbReference>
<dbReference type="CDD" id="cd06260">
    <property type="entry name" value="DUF820-like"/>
    <property type="match status" value="1"/>
</dbReference>
<accession>E4NFX6</accession>
<evidence type="ECO:0000313" key="3">
    <source>
        <dbReference type="Proteomes" id="UP000007076"/>
    </source>
</evidence>
<protein>
    <recommendedName>
        <fullName evidence="1">Putative restriction endonuclease domain-containing protein</fullName>
    </recommendedName>
</protein>
<dbReference type="Pfam" id="PF05685">
    <property type="entry name" value="Uma2"/>
    <property type="match status" value="1"/>
</dbReference>
<dbReference type="PANTHER" id="PTHR35400:SF3">
    <property type="entry name" value="SLL1072 PROTEIN"/>
    <property type="match status" value="1"/>
</dbReference>
<dbReference type="SUPFAM" id="SSF52980">
    <property type="entry name" value="Restriction endonuclease-like"/>
    <property type="match status" value="1"/>
</dbReference>
<dbReference type="Proteomes" id="UP000007076">
    <property type="component" value="Chromosome"/>
</dbReference>
<organism evidence="2 3">
    <name type="scientific">Kitasatospora setae (strain ATCC 33774 / DSM 43861 / JCM 3304 / KCC A-0304 / NBRC 14216 / KM-6054)</name>
    <name type="common">Streptomyces setae</name>
    <dbReference type="NCBI Taxonomy" id="452652"/>
    <lineage>
        <taxon>Bacteria</taxon>
        <taxon>Bacillati</taxon>
        <taxon>Actinomycetota</taxon>
        <taxon>Actinomycetes</taxon>
        <taxon>Kitasatosporales</taxon>
        <taxon>Streptomycetaceae</taxon>
        <taxon>Kitasatospora</taxon>
    </lineage>
</organism>
<dbReference type="PATRIC" id="fig|452652.3.peg.4612"/>
<dbReference type="InterPro" id="IPR012296">
    <property type="entry name" value="Nuclease_put_TT1808"/>
</dbReference>
<dbReference type="AlphaFoldDB" id="E4NFX6"/>
<gene>
    <name evidence="2" type="ordered locus">KSE_46250</name>
</gene>
<evidence type="ECO:0000313" key="2">
    <source>
        <dbReference type="EMBL" id="BAJ30406.1"/>
    </source>
</evidence>